<evidence type="ECO:0000313" key="1">
    <source>
        <dbReference type="EMBL" id="SFN23088.1"/>
    </source>
</evidence>
<accession>A0A1I4XAY9</accession>
<dbReference type="EMBL" id="FOVG01000001">
    <property type="protein sequence ID" value="SFN23088.1"/>
    <property type="molecule type" value="Genomic_DNA"/>
</dbReference>
<sequence>MKQKLIAWFEQLLNGPAGDAHSHDINMELLLPLSQLYGLEYYPAVHRYHEK</sequence>
<evidence type="ECO:0000313" key="2">
    <source>
        <dbReference type="Proteomes" id="UP000198968"/>
    </source>
</evidence>
<dbReference type="AlphaFoldDB" id="A0A1I4XAY9"/>
<protein>
    <submittedName>
        <fullName evidence="1">Uncharacterized protein</fullName>
    </submittedName>
</protein>
<proteinExistence type="predicted"/>
<keyword evidence="2" id="KW-1185">Reference proteome</keyword>
<reference evidence="2" key="1">
    <citation type="submission" date="2016-10" db="EMBL/GenBank/DDBJ databases">
        <authorList>
            <person name="Varghese N."/>
            <person name="Submissions S."/>
        </authorList>
    </citation>
    <scope>NUCLEOTIDE SEQUENCE [LARGE SCALE GENOMIC DNA]</scope>
    <source>
        <strain evidence="2">OV426</strain>
    </source>
</reference>
<gene>
    <name evidence="1" type="ORF">SAMN05428971_0631</name>
</gene>
<organism evidence="1 2">
    <name type="scientific">Candidatus Pantoea varia</name>
    <dbReference type="NCBI Taxonomy" id="1881036"/>
    <lineage>
        <taxon>Bacteria</taxon>
        <taxon>Pseudomonadati</taxon>
        <taxon>Pseudomonadota</taxon>
        <taxon>Gammaproteobacteria</taxon>
        <taxon>Enterobacterales</taxon>
        <taxon>Erwiniaceae</taxon>
        <taxon>Pantoea</taxon>
    </lineage>
</organism>
<name>A0A1I4XAY9_9GAMM</name>
<dbReference type="Proteomes" id="UP000198968">
    <property type="component" value="Unassembled WGS sequence"/>
</dbReference>
<dbReference type="RefSeq" id="WP_175501385.1">
    <property type="nucleotide sequence ID" value="NZ_FOVG01000001.1"/>
</dbReference>